<gene>
    <name evidence="7" type="ORF">WKV44_06670</name>
</gene>
<keyword evidence="8" id="KW-1185">Reference proteome</keyword>
<evidence type="ECO:0000256" key="1">
    <source>
        <dbReference type="ARBA" id="ARBA00001966"/>
    </source>
</evidence>
<dbReference type="InterPro" id="IPR018709">
    <property type="entry name" value="CoA_activase_DUF2229"/>
</dbReference>
<evidence type="ECO:0000259" key="6">
    <source>
        <dbReference type="Pfam" id="PF09989"/>
    </source>
</evidence>
<feature type="domain" description="ATPase BadF/BadG/BcrA/BcrD type" evidence="5">
    <location>
        <begin position="337"/>
        <end position="587"/>
    </location>
</feature>
<proteinExistence type="predicted"/>
<dbReference type="PANTHER" id="PTHR32329:SF4">
    <property type="entry name" value="ACTIVATOR OF 2-HYDROXYACYL-COA DEHYDRATASE"/>
    <property type="match status" value="1"/>
</dbReference>
<protein>
    <submittedName>
        <fullName evidence="7">Acyl-CoA dehydratase activase</fullName>
    </submittedName>
</protein>
<dbReference type="RefSeq" id="WP_420069667.1">
    <property type="nucleotide sequence ID" value="NZ_JBCHKQ010000002.1"/>
</dbReference>
<dbReference type="Pfam" id="PF01869">
    <property type="entry name" value="BcrAD_BadFG"/>
    <property type="match status" value="2"/>
</dbReference>
<evidence type="ECO:0000256" key="4">
    <source>
        <dbReference type="ARBA" id="ARBA00023014"/>
    </source>
</evidence>
<dbReference type="CDD" id="cd24035">
    <property type="entry name" value="ASKHA_NBD_O66634-like_rpt2"/>
    <property type="match status" value="1"/>
</dbReference>
<sequence length="1475" mass="164920">MRELLLGLDIGSTTVKSVVLNRDSYELLFYRYVRHNAEQARCVRELLAEISEFFPEDSFRVSVCGSGGEGIARAMGAFFVQEVVANAIAVRAWYDDVRVAVELGGQDAKVVFFSRDDKTGQLVASDMRMNGSCAGGTGAFIDQVAELLGISSEEFESYASRGSTVYDISGRCGVFAKTDIQPLLNQGVGKDDIALSTFHAIAKQTIGGLAQGMEIKGPVIFEGGPLTFNPTLIRVFKERLGLSDEEVIVPDKPEVFVAMGAALAGLTLFANDKAFFDMERSISSLDAYIESRRTSHTDDGRLLFKDEKEEEEFFKRHEHKEVVFPSFAPGTVLDVYLGIDAGSTTTKFVLIDRDGRFVNRFYQSNQGEPLALLKNALIRMRDTYRSQGVELNIIGAGTTGYGEVLFAKAFGADYHVVETVAHARAAREVDPEVSFILDIGGQDMKAIWLSDGVISSIVLNEACSAGCGSFLETYARSLKIPLDMIAPLSFKAQHPSRLGSRCTVFMNSSIITEQKNGKGVDDILAGLCMSIIDNVFTKVVRVRNFDLLGEHILVQGGTFKNDAVLRAFELYTGKIPIRPALSGEMGAWGVALLVKEYVEDKIKRTGHYISTFWDLDKLEDFEYRKEPGVVCQLCSNNCKRTIVRFSNGEVYITGNRCERGAIVGDPDDDKFKEAVKEVTARKKKTPDCISLHASLIAGKYNGESVWNGTAPAVGITDRSMHIGIPRALEMWNSLPYWMGVFGSLGFEVSVSRPSSYELFENGLSGVPSDTICFPAKLVHGHVLDLVNKNVDRIFMPMMIRVPKENRVAEGSETCAVVQGYPMVAAEHEDTEERYGVVFDYPAFHFFNTRLRASQTIDYLVDKFGIPRRIAGKAVKRGEMFLAAFKARIRKEGRKILDWLAEDKDRWAVLVAGRPYHSDLLVNHSMTRFFTQNGIPVLSLDAIEELNKQDVRKSRMDSYNPFHTRMLAGAMWAAKQPQVELTQIVSFGCGHDALISDEMQRLVHQVSNKEVLILKLDEGDNPGPLNIRIKSFIETVTQKRTKGLLKIEGEIEEPFKVKFKRKDKKEKYILIPNLSESFTYISSRILENLGYKAVPLKVAENRAIELGKKYVHNDVCFPAQVNIGEHLAFIEKGEVPPEQIATSFARNCEACRAGMYNVLARKAFDDAGYPEIPIVTTGKDDKNMHPGFTLGAPFVLGMLIGLSAMDVLEYLKQRTLPYHKNPKHVEDLFWEYLRKVGDAISGGWGPVFRAVDSAVDAFNGLDIDRSVRKPRVGVVGEILMNYHPTANYRIVEYLTKNGMEPIVPGMVEFFRRKNLVEKEMSKRGFHPMPGLLNLLATAKDSAYELAHRRVKKALSRFKWRDEFYTIEDVAKKIDGMIDRSYLIGEGWLMPGEIMMMADQGVKSFVIVNPFACLPNHITGRGMIKPIKERYPNIQILSLDYDPDVSFANIENRLQMLIMNARELEKIPHTKTAEENV</sequence>
<dbReference type="Proteomes" id="UP001466331">
    <property type="component" value="Unassembled WGS sequence"/>
</dbReference>
<feature type="domain" description="ATPase BadF/BadG/BcrA/BcrD type" evidence="5">
    <location>
        <begin position="6"/>
        <end position="264"/>
    </location>
</feature>
<accession>A0ABU9UC24</accession>
<keyword evidence="4" id="KW-0411">Iron-sulfur</keyword>
<organism evidence="7 8">
    <name type="scientific">Rarispira pelagica</name>
    <dbReference type="NCBI Taxonomy" id="3141764"/>
    <lineage>
        <taxon>Bacteria</taxon>
        <taxon>Pseudomonadati</taxon>
        <taxon>Spirochaetota</taxon>
        <taxon>Spirochaetia</taxon>
        <taxon>Winmispirales</taxon>
        <taxon>Winmispiraceae</taxon>
        <taxon>Rarispira</taxon>
    </lineage>
</organism>
<evidence type="ECO:0000313" key="7">
    <source>
        <dbReference type="EMBL" id="MEM5948221.1"/>
    </source>
</evidence>
<reference evidence="7 8" key="1">
    <citation type="submission" date="2024-03" db="EMBL/GenBank/DDBJ databases">
        <title>Ignisphaera cupida sp. nov., a hyperthermophilic hydrolytic archaeon from a hot spring of Kamchatka, and proposal of Ignisphaeraceae fam. nov.</title>
        <authorList>
            <person name="Podosokorskaya O.A."/>
            <person name="Elcheninov A.G."/>
            <person name="Maltseva A.I."/>
            <person name="Zayulina K.S."/>
            <person name="Novikov A."/>
            <person name="Merkel A.Y."/>
        </authorList>
    </citation>
    <scope>NUCLEOTIDE SEQUENCE [LARGE SCALE GENOMIC DNA]</scope>
    <source>
        <strain evidence="7 8">38H-sp</strain>
    </source>
</reference>
<keyword evidence="2" id="KW-0479">Metal-binding</keyword>
<dbReference type="EMBL" id="JBCHKQ010000002">
    <property type="protein sequence ID" value="MEM5948221.1"/>
    <property type="molecule type" value="Genomic_DNA"/>
</dbReference>
<dbReference type="NCBIfam" id="TIGR00241">
    <property type="entry name" value="CoA_E_activ"/>
    <property type="match status" value="1"/>
</dbReference>
<keyword evidence="3" id="KW-0408">Iron</keyword>
<dbReference type="SUPFAM" id="SSF53067">
    <property type="entry name" value="Actin-like ATPase domain"/>
    <property type="match status" value="2"/>
</dbReference>
<evidence type="ECO:0000256" key="3">
    <source>
        <dbReference type="ARBA" id="ARBA00023004"/>
    </source>
</evidence>
<dbReference type="Pfam" id="PF09989">
    <property type="entry name" value="DUF2229"/>
    <property type="match status" value="1"/>
</dbReference>
<evidence type="ECO:0000313" key="8">
    <source>
        <dbReference type="Proteomes" id="UP001466331"/>
    </source>
</evidence>
<evidence type="ECO:0000259" key="5">
    <source>
        <dbReference type="Pfam" id="PF01869"/>
    </source>
</evidence>
<dbReference type="Gene3D" id="3.30.420.40">
    <property type="match status" value="4"/>
</dbReference>
<dbReference type="PANTHER" id="PTHR32329">
    <property type="entry name" value="BIFUNCTIONAL PROTEIN [INCLUDES 2-HYDROXYACYL-COA DEHYDRATASE (N-TER) AND ITS ACTIVATOR DOMAIN (C_TERM)-RELATED"/>
    <property type="match status" value="1"/>
</dbReference>
<dbReference type="InterPro" id="IPR051805">
    <property type="entry name" value="Dehydratase_Activator_Redct"/>
</dbReference>
<evidence type="ECO:0000256" key="2">
    <source>
        <dbReference type="ARBA" id="ARBA00022723"/>
    </source>
</evidence>
<dbReference type="InterPro" id="IPR002731">
    <property type="entry name" value="ATPase_BadF"/>
</dbReference>
<dbReference type="InterPro" id="IPR008275">
    <property type="entry name" value="CoA_E_activase_dom"/>
</dbReference>
<dbReference type="CDD" id="cd24034">
    <property type="entry name" value="ASKHA_NBD_O66634-like_rpt1"/>
    <property type="match status" value="1"/>
</dbReference>
<name>A0ABU9UC24_9SPIR</name>
<comment type="cofactor">
    <cofactor evidence="1">
        <name>[4Fe-4S] cluster</name>
        <dbReference type="ChEBI" id="CHEBI:49883"/>
    </cofactor>
</comment>
<comment type="caution">
    <text evidence="7">The sequence shown here is derived from an EMBL/GenBank/DDBJ whole genome shotgun (WGS) entry which is preliminary data.</text>
</comment>
<feature type="domain" description="DUF2229" evidence="6">
    <location>
        <begin position="722"/>
        <end position="942"/>
    </location>
</feature>
<dbReference type="InterPro" id="IPR043129">
    <property type="entry name" value="ATPase_NBD"/>
</dbReference>